<keyword evidence="2" id="KW-1185">Reference proteome</keyword>
<protein>
    <submittedName>
        <fullName evidence="1">Uncharacterized protein</fullName>
    </submittedName>
</protein>
<dbReference type="Proteomes" id="UP000271624">
    <property type="component" value="Unassembled WGS sequence"/>
</dbReference>
<accession>A0A3S1CYL2</accession>
<dbReference type="EMBL" id="RSCL01000024">
    <property type="protein sequence ID" value="RUT00395.1"/>
    <property type="molecule type" value="Genomic_DNA"/>
</dbReference>
<sequence length="99" mass="10896">MTEVQTQQNGVKPVVKQKRIRNLPSLSLTSNASDMADVTYTCKVDNSPTSWDALPINAIFSLSSDGSYPKLKIHKSKACDLRTSESIPVGGGRCYRVFF</sequence>
<proteinExistence type="predicted"/>
<gene>
    <name evidence="1" type="ORF">DSM106972_075230</name>
</gene>
<evidence type="ECO:0000313" key="2">
    <source>
        <dbReference type="Proteomes" id="UP000271624"/>
    </source>
</evidence>
<comment type="caution">
    <text evidence="1">The sequence shown here is derived from an EMBL/GenBank/DDBJ whole genome shotgun (WGS) entry which is preliminary data.</text>
</comment>
<reference evidence="1" key="2">
    <citation type="journal article" date="2019" name="Genome Biol. Evol.">
        <title>Day and night: Metabolic profiles and evolutionary relationships of six axenic non-marine cyanobacteria.</title>
        <authorList>
            <person name="Will S.E."/>
            <person name="Henke P."/>
            <person name="Boedeker C."/>
            <person name="Huang S."/>
            <person name="Brinkmann H."/>
            <person name="Rohde M."/>
            <person name="Jarek M."/>
            <person name="Friedl T."/>
            <person name="Seufert S."/>
            <person name="Schumacher M."/>
            <person name="Overmann J."/>
            <person name="Neumann-Schaal M."/>
            <person name="Petersen J."/>
        </authorList>
    </citation>
    <scope>NUCLEOTIDE SEQUENCE [LARGE SCALE GENOMIC DNA]</scope>
    <source>
        <strain evidence="1">PCC 7102</strain>
    </source>
</reference>
<organism evidence="1 2">
    <name type="scientific">Dulcicalothrix desertica PCC 7102</name>
    <dbReference type="NCBI Taxonomy" id="232991"/>
    <lineage>
        <taxon>Bacteria</taxon>
        <taxon>Bacillati</taxon>
        <taxon>Cyanobacteriota</taxon>
        <taxon>Cyanophyceae</taxon>
        <taxon>Nostocales</taxon>
        <taxon>Calotrichaceae</taxon>
        <taxon>Dulcicalothrix</taxon>
    </lineage>
</organism>
<dbReference type="AlphaFoldDB" id="A0A3S1CYL2"/>
<dbReference type="OrthoDB" id="488005at2"/>
<dbReference type="RefSeq" id="WP_127085610.1">
    <property type="nucleotide sequence ID" value="NZ_RSCL01000024.1"/>
</dbReference>
<evidence type="ECO:0000313" key="1">
    <source>
        <dbReference type="EMBL" id="RUT00395.1"/>
    </source>
</evidence>
<reference evidence="1" key="1">
    <citation type="submission" date="2018-12" db="EMBL/GenBank/DDBJ databases">
        <authorList>
            <person name="Will S."/>
            <person name="Neumann-Schaal M."/>
            <person name="Henke P."/>
        </authorList>
    </citation>
    <scope>NUCLEOTIDE SEQUENCE</scope>
    <source>
        <strain evidence="1">PCC 7102</strain>
    </source>
</reference>
<name>A0A3S1CYL2_9CYAN</name>